<evidence type="ECO:0000313" key="8">
    <source>
        <dbReference type="Proteomes" id="UP000515135"/>
    </source>
</evidence>
<evidence type="ECO:0000256" key="3">
    <source>
        <dbReference type="ARBA" id="ARBA00005470"/>
    </source>
</evidence>
<keyword evidence="5" id="KW-0539">Nucleus</keyword>
<feature type="compositionally biased region" description="Low complexity" evidence="7">
    <location>
        <begin position="701"/>
        <end position="722"/>
    </location>
</feature>
<dbReference type="PANTHER" id="PTHR48208:SF2">
    <property type="entry name" value="CENTROMERE PROTEIN I"/>
    <property type="match status" value="1"/>
</dbReference>
<evidence type="ECO:0000313" key="9">
    <source>
        <dbReference type="RefSeq" id="XP_019634916.1"/>
    </source>
</evidence>
<gene>
    <name evidence="9" type="primary">LOC109477897</name>
</gene>
<reference evidence="9" key="1">
    <citation type="submission" date="2025-08" db="UniProtKB">
        <authorList>
            <consortium name="RefSeq"/>
        </authorList>
    </citation>
    <scope>IDENTIFICATION</scope>
    <source>
        <tissue evidence="9">Gonad</tissue>
    </source>
</reference>
<dbReference type="CDD" id="cd22647">
    <property type="entry name" value="CTF3_NTD_HEAT"/>
    <property type="match status" value="1"/>
</dbReference>
<dbReference type="KEGG" id="bbel:109477897"/>
<organism evidence="8 9">
    <name type="scientific">Branchiostoma belcheri</name>
    <name type="common">Amphioxus</name>
    <dbReference type="NCBI Taxonomy" id="7741"/>
    <lineage>
        <taxon>Eukaryota</taxon>
        <taxon>Metazoa</taxon>
        <taxon>Chordata</taxon>
        <taxon>Cephalochordata</taxon>
        <taxon>Leptocardii</taxon>
        <taxon>Amphioxiformes</taxon>
        <taxon>Branchiostomatidae</taxon>
        <taxon>Branchiostoma</taxon>
    </lineage>
</organism>
<dbReference type="GO" id="GO:0000939">
    <property type="term" value="C:inner kinetochore"/>
    <property type="evidence" value="ECO:0007669"/>
    <property type="project" value="TreeGrafter"/>
</dbReference>
<feature type="region of interest" description="Disordered" evidence="7">
    <location>
        <begin position="700"/>
        <end position="722"/>
    </location>
</feature>
<comment type="subcellular location">
    <subcellularLocation>
        <location evidence="2">Chromosome</location>
        <location evidence="2">Centromere</location>
    </subcellularLocation>
    <subcellularLocation>
        <location evidence="1">Nucleus</location>
    </subcellularLocation>
</comment>
<evidence type="ECO:0000256" key="4">
    <source>
        <dbReference type="ARBA" id="ARBA00022454"/>
    </source>
</evidence>
<evidence type="ECO:0000256" key="6">
    <source>
        <dbReference type="ARBA" id="ARBA00023328"/>
    </source>
</evidence>
<protein>
    <submittedName>
        <fullName evidence="9">Centromere protein I-like</fullName>
    </submittedName>
</protein>
<accession>A0A6P4ZZ91</accession>
<dbReference type="OrthoDB" id="6347512at2759"/>
<evidence type="ECO:0000256" key="7">
    <source>
        <dbReference type="SAM" id="MobiDB-lite"/>
    </source>
</evidence>
<dbReference type="GO" id="GO:0034080">
    <property type="term" value="P:CENP-A containing chromatin assembly"/>
    <property type="evidence" value="ECO:0007669"/>
    <property type="project" value="TreeGrafter"/>
</dbReference>
<name>A0A6P4ZZ91_BRABE</name>
<evidence type="ECO:0000256" key="2">
    <source>
        <dbReference type="ARBA" id="ARBA00004584"/>
    </source>
</evidence>
<dbReference type="Pfam" id="PF07778">
    <property type="entry name" value="CENP-I"/>
    <property type="match status" value="1"/>
</dbReference>
<dbReference type="AlphaFoldDB" id="A0A6P4ZZ91"/>
<keyword evidence="6" id="KW-0137">Centromere</keyword>
<dbReference type="PANTHER" id="PTHR48208">
    <property type="entry name" value="CENTROMERE PROTEIN I"/>
    <property type="match status" value="1"/>
</dbReference>
<evidence type="ECO:0000256" key="5">
    <source>
        <dbReference type="ARBA" id="ARBA00023242"/>
    </source>
</evidence>
<keyword evidence="4" id="KW-0158">Chromosome</keyword>
<dbReference type="InterPro" id="IPR012485">
    <property type="entry name" value="CENP-I"/>
</dbReference>
<feature type="region of interest" description="Disordered" evidence="7">
    <location>
        <begin position="653"/>
        <end position="672"/>
    </location>
</feature>
<dbReference type="GO" id="GO:0000070">
    <property type="term" value="P:mitotic sister chromatid segregation"/>
    <property type="evidence" value="ECO:0007669"/>
    <property type="project" value="TreeGrafter"/>
</dbReference>
<dbReference type="Proteomes" id="UP000515135">
    <property type="component" value="Unplaced"/>
</dbReference>
<sequence length="722" mass="81773">MAEEATRQLPNLEDSLSYFTDESASTKVRGNIKLQLALEGIEQHAQNKGLSPDTILSLTQVITSGKFADSTNSRLVKCLIPATTVPEEAAVRAISWMCTNKPSKNVQALLLRWLVLVYDLIDGKDKLHALYGVLFFFIQSDVLCPHVCHLLYLLTRKQDVRLFRVRPLLDMQTRVGAQPHVTGLLSLYKLYRPELINVPLKTHRVFFKQTDKAWAALIRQVQLRNCPREERDQWLKTTQIPITNLINDVDPTTEPRAKKAKLDCIPAIEYSGCLDQNTTAQSDKVPVQLVGSFQELLNNLDNLELPSQAAAVLRSQYLQHLVSCHPQQHVAHRIGYWLYRTLHQDLVDCPSASTKPRVEKLLKALINFTDFLQEGVPLCEMFLWEYLFTWNGLDHRPQILQLITRSRLHPFQRLNDYVLEPLRRLFFTSRVHCKCQILACLTELLRNHVSVEWARHQQTQNSEEETTSLSLFPVDSEVFPALQSIQELVFYVDRLCVVGLQQEDGHAMLMHYTLGFFELVTQLQRRFDIPLVHAPSAPIVYMAMFDTNALTVARICAIMYGFREEVTSLKQKPVQESYGFTSSSIRKFNNCILDICDALWRCKAFSSGKNEASVFHVPKSVVKQTGIEGVGESFSLYNHIALQGFTHTFLQKSLPPGTPITPRPRSRQSTQDRSAYLDFLTSQGLEGIQGFISSFIKVGKSSTPSSAAPSTASSTATSAYST</sequence>
<dbReference type="GeneID" id="109477897"/>
<keyword evidence="8" id="KW-1185">Reference proteome</keyword>
<evidence type="ECO:0000256" key="1">
    <source>
        <dbReference type="ARBA" id="ARBA00004123"/>
    </source>
</evidence>
<dbReference type="GO" id="GO:0005634">
    <property type="term" value="C:nucleus"/>
    <property type="evidence" value="ECO:0007669"/>
    <property type="project" value="UniProtKB-SubCell"/>
</dbReference>
<dbReference type="RefSeq" id="XP_019634916.1">
    <property type="nucleotide sequence ID" value="XM_019779357.1"/>
</dbReference>
<proteinExistence type="inferred from homology"/>
<comment type="similarity">
    <text evidence="3">Belongs to the CENP-I/CTF3 family.</text>
</comment>